<gene>
    <name evidence="2" type="ORF">BP422_16770</name>
</gene>
<evidence type="ECO:0000313" key="3">
    <source>
        <dbReference type="Proteomes" id="UP000197781"/>
    </source>
</evidence>
<dbReference type="Pfam" id="PF01663">
    <property type="entry name" value="Phosphodiest"/>
    <property type="match status" value="1"/>
</dbReference>
<organism evidence="2 3">
    <name type="scientific">Brevibacillus formosus</name>
    <dbReference type="NCBI Taxonomy" id="54913"/>
    <lineage>
        <taxon>Bacteria</taxon>
        <taxon>Bacillati</taxon>
        <taxon>Bacillota</taxon>
        <taxon>Bacilli</taxon>
        <taxon>Bacillales</taxon>
        <taxon>Paenibacillaceae</taxon>
        <taxon>Brevibacillus</taxon>
    </lineage>
</organism>
<evidence type="ECO:0000313" key="2">
    <source>
        <dbReference type="EMBL" id="ASJ57576.1"/>
    </source>
</evidence>
<dbReference type="InterPro" id="IPR002591">
    <property type="entry name" value="Phosphodiest/P_Trfase"/>
</dbReference>
<accession>A0A220MR11</accession>
<dbReference type="RefSeq" id="WP_088910976.1">
    <property type="nucleotide sequence ID" value="NZ_CP018145.1"/>
</dbReference>
<keyword evidence="1" id="KW-0732">Signal</keyword>
<sequence length="530" mass="59354">MKSRFTYAILLLLALSLTVLGCKPDSASQIRQQSQKAQPSAERKESQKPLLLILIDSLMDKSLQEAIRQGRAPALGYLLANGRYYPEVVSSFPTMSVTIDSTLLTGTYADRHHLPGLSWFNDKEKRMIYYGYGPKEGLKIDQPQVLLDILHQLNLVQLNPHTKTIHEELAERGKDTASINGIIWRGKTAHTLQIPRLVAFSTRLPGEVNVNGPKLLSYAAFAQLDPNQKSEKRIWRKYGMNDEFSAQEIAYLINNKKLPPLTIAYLPENDMEVHMKGAASIEGVEKADKALQTVLDAFGSWDKAVKEARWIVMGDSAQSAVLDDRQIAAIDLRDFLNPYQIAKIGRPVTSTDQIMIATNERMAYIYALDPRIPLSDIVNRLQREPKLDIIARKEGKKVVVTAGTVKRQFTYQPNGRFTDPYGQSWAFSGDPRLLDITINKNRITYGKYPDVLARLYGAMNSHDGRYVVVTVQPGHELITENSPTHIGGAAHGSLHEMDSLVPLLVTGTTTGPQTLRIVDLKDWLLRLTTE</sequence>
<evidence type="ECO:0000256" key="1">
    <source>
        <dbReference type="SAM" id="SignalP"/>
    </source>
</evidence>
<feature type="signal peptide" evidence="1">
    <location>
        <begin position="1"/>
        <end position="21"/>
    </location>
</feature>
<protein>
    <submittedName>
        <fullName evidence="2">Phosphodiesterase</fullName>
    </submittedName>
</protein>
<proteinExistence type="predicted"/>
<name>A0A220MR11_9BACL</name>
<dbReference type="InterPro" id="IPR017850">
    <property type="entry name" value="Alkaline_phosphatase_core_sf"/>
</dbReference>
<dbReference type="Proteomes" id="UP000197781">
    <property type="component" value="Chromosome"/>
</dbReference>
<dbReference type="Gene3D" id="3.40.720.10">
    <property type="entry name" value="Alkaline Phosphatase, subunit A"/>
    <property type="match status" value="1"/>
</dbReference>
<reference evidence="2 3" key="1">
    <citation type="submission" date="2016-11" db="EMBL/GenBank/DDBJ databases">
        <authorList>
            <person name="Jaros S."/>
            <person name="Januszkiewicz K."/>
            <person name="Wedrychowicz H."/>
        </authorList>
    </citation>
    <scope>NUCLEOTIDE SEQUENCE [LARGE SCALE GENOMIC DNA]</scope>
    <source>
        <strain evidence="2 3">NF2</strain>
    </source>
</reference>
<dbReference type="PROSITE" id="PS51257">
    <property type="entry name" value="PROKAR_LIPOPROTEIN"/>
    <property type="match status" value="1"/>
</dbReference>
<dbReference type="EMBL" id="CP018145">
    <property type="protein sequence ID" value="ASJ57576.1"/>
    <property type="molecule type" value="Genomic_DNA"/>
</dbReference>
<dbReference type="KEGG" id="bfm:BP422_16770"/>
<dbReference type="SUPFAM" id="SSF53649">
    <property type="entry name" value="Alkaline phosphatase-like"/>
    <property type="match status" value="1"/>
</dbReference>
<feature type="chain" id="PRO_5038654290" evidence="1">
    <location>
        <begin position="22"/>
        <end position="530"/>
    </location>
</feature>
<dbReference type="AlphaFoldDB" id="A0A220MR11"/>